<accession>A0A2H3B1I1</accession>
<reference evidence="3" key="1">
    <citation type="journal article" date="2017" name="Nat. Ecol. Evol.">
        <title>Genome expansion and lineage-specific genetic innovations in the forest pathogenic fungi Armillaria.</title>
        <authorList>
            <person name="Sipos G."/>
            <person name="Prasanna A.N."/>
            <person name="Walter M.C."/>
            <person name="O'Connor E."/>
            <person name="Balint B."/>
            <person name="Krizsan K."/>
            <person name="Kiss B."/>
            <person name="Hess J."/>
            <person name="Varga T."/>
            <person name="Slot J."/>
            <person name="Riley R."/>
            <person name="Boka B."/>
            <person name="Rigling D."/>
            <person name="Barry K."/>
            <person name="Lee J."/>
            <person name="Mihaltcheva S."/>
            <person name="LaButti K."/>
            <person name="Lipzen A."/>
            <person name="Waldron R."/>
            <person name="Moloney N.M."/>
            <person name="Sperisen C."/>
            <person name="Kredics L."/>
            <person name="Vagvoelgyi C."/>
            <person name="Patrignani A."/>
            <person name="Fitzpatrick D."/>
            <person name="Nagy I."/>
            <person name="Doyle S."/>
            <person name="Anderson J.B."/>
            <person name="Grigoriev I.V."/>
            <person name="Gueldener U."/>
            <person name="Muensterkoetter M."/>
            <person name="Nagy L.G."/>
        </authorList>
    </citation>
    <scope>NUCLEOTIDE SEQUENCE [LARGE SCALE GENOMIC DNA]</scope>
    <source>
        <strain evidence="3">28-4</strain>
    </source>
</reference>
<evidence type="ECO:0000256" key="1">
    <source>
        <dbReference type="SAM" id="MobiDB-lite"/>
    </source>
</evidence>
<dbReference type="EMBL" id="KZ293463">
    <property type="protein sequence ID" value="PBK62764.1"/>
    <property type="molecule type" value="Genomic_DNA"/>
</dbReference>
<feature type="region of interest" description="Disordered" evidence="1">
    <location>
        <begin position="83"/>
        <end position="105"/>
    </location>
</feature>
<organism evidence="2 3">
    <name type="scientific">Armillaria solidipes</name>
    <dbReference type="NCBI Taxonomy" id="1076256"/>
    <lineage>
        <taxon>Eukaryota</taxon>
        <taxon>Fungi</taxon>
        <taxon>Dikarya</taxon>
        <taxon>Basidiomycota</taxon>
        <taxon>Agaricomycotina</taxon>
        <taxon>Agaricomycetes</taxon>
        <taxon>Agaricomycetidae</taxon>
        <taxon>Agaricales</taxon>
        <taxon>Marasmiineae</taxon>
        <taxon>Physalacriaceae</taxon>
        <taxon>Armillaria</taxon>
    </lineage>
</organism>
<dbReference type="AlphaFoldDB" id="A0A2H3B1I1"/>
<evidence type="ECO:0000313" key="2">
    <source>
        <dbReference type="EMBL" id="PBK62764.1"/>
    </source>
</evidence>
<name>A0A2H3B1I1_9AGAR</name>
<gene>
    <name evidence="2" type="ORF">ARMSODRAFT_980407</name>
</gene>
<sequence length="361" mass="40729">MTSGSGYHVPRDRLQKMLGDHLNRNIEVFPIVATSLFQAKQFLYDGTSSEDGCQPNGASPTYYTIFLSLPFFSMLVERPNTRKKQGWLDSATANQDDHDRRTSFPFSPLHNEALAEESRYPEPFYMDCRCGGGNISARGSEEGSEGHRERTYKRRQLSHIRGCSVQISNEIPLGILGGRERTPCRQATNSCLKDNFLRLPIPSCLTSCSHPTATGIPKDSFSFGRKQHGDNLPGYSWDNILGGIACMTVERGTVEVRAVHKFTVIDNPQPEGQTGQTRLDGSSARELIDTKKNDTPAAFLRDRAHDTRVLVLNWYQRGLLARYIPYDQPSQIMRVETKVYLALGRVPVLWVYCYEGDEVRR</sequence>
<proteinExistence type="predicted"/>
<protein>
    <submittedName>
        <fullName evidence="2">Uncharacterized protein</fullName>
    </submittedName>
</protein>
<evidence type="ECO:0000313" key="3">
    <source>
        <dbReference type="Proteomes" id="UP000218334"/>
    </source>
</evidence>
<keyword evidence="3" id="KW-1185">Reference proteome</keyword>
<dbReference type="Proteomes" id="UP000218334">
    <property type="component" value="Unassembled WGS sequence"/>
</dbReference>